<evidence type="ECO:0000256" key="1">
    <source>
        <dbReference type="SAM" id="MobiDB-lite"/>
    </source>
</evidence>
<gene>
    <name evidence="2" type="ORF">HMPREF1120_00638</name>
</gene>
<organism evidence="2 3">
    <name type="scientific">Exophiala dermatitidis (strain ATCC 34100 / CBS 525.76 / NIH/UT8656)</name>
    <name type="common">Black yeast</name>
    <name type="synonym">Wangiella dermatitidis</name>
    <dbReference type="NCBI Taxonomy" id="858893"/>
    <lineage>
        <taxon>Eukaryota</taxon>
        <taxon>Fungi</taxon>
        <taxon>Dikarya</taxon>
        <taxon>Ascomycota</taxon>
        <taxon>Pezizomycotina</taxon>
        <taxon>Eurotiomycetes</taxon>
        <taxon>Chaetothyriomycetidae</taxon>
        <taxon>Chaetothyriales</taxon>
        <taxon>Herpotrichiellaceae</taxon>
        <taxon>Exophiala</taxon>
    </lineage>
</organism>
<dbReference type="EMBL" id="JH226130">
    <property type="protein sequence ID" value="EHY52426.1"/>
    <property type="molecule type" value="Genomic_DNA"/>
</dbReference>
<proteinExistence type="predicted"/>
<dbReference type="InParanoid" id="H6BP09"/>
<dbReference type="AlphaFoldDB" id="H6BP09"/>
<feature type="region of interest" description="Disordered" evidence="1">
    <location>
        <begin position="329"/>
        <end position="386"/>
    </location>
</feature>
<sequence length="492" mass="53522">MTLQLDGPDILQFLTFDYYYSTTGSSGITIAVPPLIANPFYLDDSLGFVLFPVIEFQVVVLFSRPVCLSLLPIYLQYTSRRFSLNPYLHTLIQKYRTTSLTDSSTPNLSLSTSNSMSGIETLATTPKSPVFPDTLSSVTALARFEFEAGRGNDGTKVMMVEWQDDDQNRHQAGGKWQVSWSGKRTVFSADDAPSDNIRRVYCLLPPGAKVPPHVTLEYHPPPRAASSGGSESESGSKSAPLRMTVNPLPAIFTPELGATAKTSGKKGVLHTIWAKKRLSVLEKEIAHEQKHNPEGVALEMALSERAWIETNFGVLTKPPALDLSNILPNSQVAQPTSPGITSPKSPSGRRLSEKLKGLSIGTSEKDLAAGLNTPTREAHPLSPETSDMAYSSFSAFRGNLNGPKRVVAKEPPEHIKRQQQETNASEAASLDFRAQQPQPQPQPQPQNDTDPPDDNDDLFAVALSPRSPNVPKSPFSVSSAEVGAFAKIKGER</sequence>
<dbReference type="HOGENOM" id="CLU_043294_0_0_1"/>
<dbReference type="OrthoDB" id="5344482at2759"/>
<dbReference type="GeneID" id="20305277"/>
<reference evidence="2" key="1">
    <citation type="submission" date="2011-07" db="EMBL/GenBank/DDBJ databases">
        <title>The Genome Sequence of Exophiala (Wangiella) dermatitidis NIH/UT8656.</title>
        <authorList>
            <consortium name="The Broad Institute Genome Sequencing Platform"/>
            <person name="Cuomo C."/>
            <person name="Wang Z."/>
            <person name="Hunicke-Smith S."/>
            <person name="Szanislo P.J."/>
            <person name="Earl A."/>
            <person name="Young S.K."/>
            <person name="Zeng Q."/>
            <person name="Gargeya S."/>
            <person name="Fitzgerald M."/>
            <person name="Haas B."/>
            <person name="Abouelleil A."/>
            <person name="Alvarado L."/>
            <person name="Arachchi H.M."/>
            <person name="Berlin A."/>
            <person name="Brown A."/>
            <person name="Chapman S.B."/>
            <person name="Chen Z."/>
            <person name="Dunbar C."/>
            <person name="Freedman E."/>
            <person name="Gearin G."/>
            <person name="Gellesch M."/>
            <person name="Goldberg J."/>
            <person name="Griggs A."/>
            <person name="Gujja S."/>
            <person name="Heiman D."/>
            <person name="Howarth C."/>
            <person name="Larson L."/>
            <person name="Lui A."/>
            <person name="MacDonald P.J.P."/>
            <person name="Montmayeur A."/>
            <person name="Murphy C."/>
            <person name="Neiman D."/>
            <person name="Pearson M."/>
            <person name="Priest M."/>
            <person name="Roberts A."/>
            <person name="Saif S."/>
            <person name="Shea T."/>
            <person name="Shenoy N."/>
            <person name="Sisk P."/>
            <person name="Stolte C."/>
            <person name="Sykes S."/>
            <person name="Wortman J."/>
            <person name="Nusbaum C."/>
            <person name="Birren B."/>
        </authorList>
    </citation>
    <scope>NUCLEOTIDE SEQUENCE</scope>
    <source>
        <strain evidence="2">NIH/UT8656</strain>
    </source>
</reference>
<accession>H6BP09</accession>
<dbReference type="VEuPathDB" id="FungiDB:HMPREF1120_00638"/>
<dbReference type="RefSeq" id="XP_009152887.1">
    <property type="nucleotide sequence ID" value="XM_009154639.1"/>
</dbReference>
<evidence type="ECO:0000313" key="3">
    <source>
        <dbReference type="Proteomes" id="UP000007304"/>
    </source>
</evidence>
<feature type="region of interest" description="Disordered" evidence="1">
    <location>
        <begin position="418"/>
        <end position="492"/>
    </location>
</feature>
<feature type="compositionally biased region" description="Polar residues" evidence="1">
    <location>
        <begin position="329"/>
        <end position="345"/>
    </location>
</feature>
<name>H6BP09_EXODN</name>
<dbReference type="Proteomes" id="UP000007304">
    <property type="component" value="Unassembled WGS sequence"/>
</dbReference>
<feature type="region of interest" description="Disordered" evidence="1">
    <location>
        <begin position="216"/>
        <end position="240"/>
    </location>
</feature>
<protein>
    <submittedName>
        <fullName evidence="2">Uncharacterized protein</fullName>
    </submittedName>
</protein>
<keyword evidence="3" id="KW-1185">Reference proteome</keyword>
<dbReference type="STRING" id="858893.H6BP09"/>
<feature type="compositionally biased region" description="Low complexity" evidence="1">
    <location>
        <begin position="224"/>
        <end position="239"/>
    </location>
</feature>
<dbReference type="eggNOG" id="ENOG502SIHY">
    <property type="taxonomic scope" value="Eukaryota"/>
</dbReference>
<evidence type="ECO:0000313" key="2">
    <source>
        <dbReference type="EMBL" id="EHY52426.1"/>
    </source>
</evidence>